<dbReference type="PATRIC" id="fig|1121014.3.peg.2367"/>
<proteinExistence type="predicted"/>
<protein>
    <recommendedName>
        <fullName evidence="4">DUF4124 domain-containing protein</fullName>
    </recommendedName>
</protein>
<feature type="chain" id="PRO_5001826176" description="DUF4124 domain-containing protein" evidence="1">
    <location>
        <begin position="22"/>
        <end position="132"/>
    </location>
</feature>
<dbReference type="RefSeq" id="WP_051924628.1">
    <property type="nucleotide sequence ID" value="NZ_AVCJ01000049.1"/>
</dbReference>
<dbReference type="Proteomes" id="UP000029085">
    <property type="component" value="Unassembled WGS sequence"/>
</dbReference>
<feature type="signal peptide" evidence="1">
    <location>
        <begin position="1"/>
        <end position="21"/>
    </location>
</feature>
<evidence type="ECO:0008006" key="4">
    <source>
        <dbReference type="Google" id="ProtNLM"/>
    </source>
</evidence>
<evidence type="ECO:0000256" key="1">
    <source>
        <dbReference type="SAM" id="SignalP"/>
    </source>
</evidence>
<organism evidence="2 3">
    <name type="scientific">Arenimonas donghaensis DSM 18148 = HO3-R19</name>
    <dbReference type="NCBI Taxonomy" id="1121014"/>
    <lineage>
        <taxon>Bacteria</taxon>
        <taxon>Pseudomonadati</taxon>
        <taxon>Pseudomonadota</taxon>
        <taxon>Gammaproteobacteria</taxon>
        <taxon>Lysobacterales</taxon>
        <taxon>Lysobacteraceae</taxon>
        <taxon>Arenimonas</taxon>
    </lineage>
</organism>
<reference evidence="2 3" key="2">
    <citation type="journal article" date="2015" name="Stand. Genomic Sci.">
        <title>High quality draft genomic sequence of Arenimonas donghaensis DSM 18148(T).</title>
        <authorList>
            <person name="Chen F."/>
            <person name="Wang H."/>
            <person name="Cao Y."/>
            <person name="Li X."/>
            <person name="Wang G."/>
        </authorList>
    </citation>
    <scope>NUCLEOTIDE SEQUENCE [LARGE SCALE GENOMIC DNA]</scope>
    <source>
        <strain evidence="2 3">HO3-R19</strain>
    </source>
</reference>
<dbReference type="AlphaFoldDB" id="A0A087MFR4"/>
<dbReference type="EMBL" id="AVCJ01000049">
    <property type="protein sequence ID" value="KFL35717.1"/>
    <property type="molecule type" value="Genomic_DNA"/>
</dbReference>
<evidence type="ECO:0000313" key="3">
    <source>
        <dbReference type="Proteomes" id="UP000029085"/>
    </source>
</evidence>
<accession>A0A087MFR4</accession>
<keyword evidence="3" id="KW-1185">Reference proteome</keyword>
<dbReference type="OrthoDB" id="5966567at2"/>
<gene>
    <name evidence="2" type="ORF">N788_07320</name>
</gene>
<keyword evidence="1" id="KW-0732">Signal</keyword>
<evidence type="ECO:0000313" key="2">
    <source>
        <dbReference type="EMBL" id="KFL35717.1"/>
    </source>
</evidence>
<name>A0A087MFR4_9GAMM</name>
<reference evidence="3" key="1">
    <citation type="submission" date="2013-08" db="EMBL/GenBank/DDBJ databases">
        <title>Genome sequencing of Arenimonas donghaensis.</title>
        <authorList>
            <person name="Chen F."/>
            <person name="Wang G."/>
        </authorList>
    </citation>
    <scope>NUCLEOTIDE SEQUENCE [LARGE SCALE GENOMIC DNA]</scope>
    <source>
        <strain evidence="3">HO3-R19</strain>
    </source>
</reference>
<dbReference type="STRING" id="1121014.N788_07320"/>
<comment type="caution">
    <text evidence="2">The sequence shown here is derived from an EMBL/GenBank/DDBJ whole genome shotgun (WGS) entry which is preliminary data.</text>
</comment>
<sequence>MNRLLLPILAAAALCAGLAHADEKTTVYKSKGASGETVYTQLEVKDSQRHQVGINEPDEAPAEAQAPAKTQSEVACERAQANLAVLNSPQQVKFDRDGDGETEVMTDEERAANREAAQRQVTAYCEPVAAGE</sequence>